<feature type="domain" description="Methyltransferase" evidence="4">
    <location>
        <begin position="58"/>
        <end position="138"/>
    </location>
</feature>
<name>A0A0C3NW27_PHLG1</name>
<dbReference type="Proteomes" id="UP000053257">
    <property type="component" value="Unassembled WGS sequence"/>
</dbReference>
<dbReference type="InterPro" id="IPR051422">
    <property type="entry name" value="AlkB_tRNA_MeTrf/Diox"/>
</dbReference>
<evidence type="ECO:0000259" key="4">
    <source>
        <dbReference type="Pfam" id="PF13649"/>
    </source>
</evidence>
<dbReference type="EMBL" id="KN840464">
    <property type="protein sequence ID" value="KIP09599.1"/>
    <property type="molecule type" value="Genomic_DNA"/>
</dbReference>
<reference evidence="5 6" key="1">
    <citation type="journal article" date="2014" name="PLoS Genet.">
        <title>Analysis of the Phlebiopsis gigantea genome, transcriptome and secretome provides insight into its pioneer colonization strategies of wood.</title>
        <authorList>
            <person name="Hori C."/>
            <person name="Ishida T."/>
            <person name="Igarashi K."/>
            <person name="Samejima M."/>
            <person name="Suzuki H."/>
            <person name="Master E."/>
            <person name="Ferreira P."/>
            <person name="Ruiz-Duenas F.J."/>
            <person name="Held B."/>
            <person name="Canessa P."/>
            <person name="Larrondo L.F."/>
            <person name="Schmoll M."/>
            <person name="Druzhinina I.S."/>
            <person name="Kubicek C.P."/>
            <person name="Gaskell J.A."/>
            <person name="Kersten P."/>
            <person name="St John F."/>
            <person name="Glasner J."/>
            <person name="Sabat G."/>
            <person name="Splinter BonDurant S."/>
            <person name="Syed K."/>
            <person name="Yadav J."/>
            <person name="Mgbeahuruike A.C."/>
            <person name="Kovalchuk A."/>
            <person name="Asiegbu F.O."/>
            <person name="Lackner G."/>
            <person name="Hoffmeister D."/>
            <person name="Rencoret J."/>
            <person name="Gutierrez A."/>
            <person name="Sun H."/>
            <person name="Lindquist E."/>
            <person name="Barry K."/>
            <person name="Riley R."/>
            <person name="Grigoriev I.V."/>
            <person name="Henrissat B."/>
            <person name="Kues U."/>
            <person name="Berka R.M."/>
            <person name="Martinez A.T."/>
            <person name="Covert S.F."/>
            <person name="Blanchette R.A."/>
            <person name="Cullen D."/>
        </authorList>
    </citation>
    <scope>NUCLEOTIDE SEQUENCE [LARGE SCALE GENOMIC DNA]</scope>
    <source>
        <strain evidence="5 6">11061_1 CR5-6</strain>
    </source>
</reference>
<feature type="compositionally biased region" description="Polar residues" evidence="3">
    <location>
        <begin position="210"/>
        <end position="219"/>
    </location>
</feature>
<evidence type="ECO:0000256" key="2">
    <source>
        <dbReference type="ARBA" id="ARBA00022679"/>
    </source>
</evidence>
<evidence type="ECO:0000313" key="5">
    <source>
        <dbReference type="EMBL" id="KIP09599.1"/>
    </source>
</evidence>
<proteinExistence type="predicted"/>
<accession>A0A0C3NW27</accession>
<organism evidence="5 6">
    <name type="scientific">Phlebiopsis gigantea (strain 11061_1 CR5-6)</name>
    <name type="common">White-rot fungus</name>
    <name type="synonym">Peniophora gigantea</name>
    <dbReference type="NCBI Taxonomy" id="745531"/>
    <lineage>
        <taxon>Eukaryota</taxon>
        <taxon>Fungi</taxon>
        <taxon>Dikarya</taxon>
        <taxon>Basidiomycota</taxon>
        <taxon>Agaricomycotina</taxon>
        <taxon>Agaricomycetes</taxon>
        <taxon>Polyporales</taxon>
        <taxon>Phanerochaetaceae</taxon>
        <taxon>Phlebiopsis</taxon>
    </lineage>
</organism>
<dbReference type="Gene3D" id="3.40.50.150">
    <property type="entry name" value="Vaccinia Virus protein VP39"/>
    <property type="match status" value="1"/>
</dbReference>
<dbReference type="PANTHER" id="PTHR13069:SF21">
    <property type="entry name" value="ALKYLATED DNA REPAIR PROTEIN ALKB HOMOLOG 8"/>
    <property type="match status" value="1"/>
</dbReference>
<dbReference type="GO" id="GO:0005634">
    <property type="term" value="C:nucleus"/>
    <property type="evidence" value="ECO:0007669"/>
    <property type="project" value="TreeGrafter"/>
</dbReference>
<dbReference type="HOGENOM" id="CLU_029501_2_0_1"/>
<dbReference type="GO" id="GO:0106335">
    <property type="term" value="F:tRNA (5-carboxymethyluridine(34)-5-O)-methyltransferase activity"/>
    <property type="evidence" value="ECO:0007669"/>
    <property type="project" value="TreeGrafter"/>
</dbReference>
<evidence type="ECO:0000256" key="3">
    <source>
        <dbReference type="SAM" id="MobiDB-lite"/>
    </source>
</evidence>
<dbReference type="GO" id="GO:0005737">
    <property type="term" value="C:cytoplasm"/>
    <property type="evidence" value="ECO:0007669"/>
    <property type="project" value="TreeGrafter"/>
</dbReference>
<gene>
    <name evidence="5" type="ORF">PHLGIDRAFT_67289</name>
</gene>
<dbReference type="GO" id="GO:0000049">
    <property type="term" value="F:tRNA binding"/>
    <property type="evidence" value="ECO:0007669"/>
    <property type="project" value="TreeGrafter"/>
</dbReference>
<dbReference type="InterPro" id="IPR029063">
    <property type="entry name" value="SAM-dependent_MTases_sf"/>
</dbReference>
<dbReference type="SUPFAM" id="SSF53335">
    <property type="entry name" value="S-adenosyl-L-methionine-dependent methyltransferases"/>
    <property type="match status" value="1"/>
</dbReference>
<dbReference type="Pfam" id="PF13649">
    <property type="entry name" value="Methyltransf_25"/>
    <property type="match status" value="1"/>
</dbReference>
<dbReference type="OrthoDB" id="271595at2759"/>
<keyword evidence="6" id="KW-1185">Reference proteome</keyword>
<keyword evidence="1" id="KW-0489">Methyltransferase</keyword>
<dbReference type="AlphaFoldDB" id="A0A0C3NW27"/>
<dbReference type="PANTHER" id="PTHR13069">
    <property type="entry name" value="ALKYLATED DNA REPAIR PROTEIN ALKB HOMOLOG 8"/>
    <property type="match status" value="1"/>
</dbReference>
<evidence type="ECO:0000313" key="6">
    <source>
        <dbReference type="Proteomes" id="UP000053257"/>
    </source>
</evidence>
<dbReference type="GO" id="GO:0002098">
    <property type="term" value="P:tRNA wobble uridine modification"/>
    <property type="evidence" value="ECO:0007669"/>
    <property type="project" value="TreeGrafter"/>
</dbReference>
<evidence type="ECO:0000256" key="1">
    <source>
        <dbReference type="ARBA" id="ARBA00022603"/>
    </source>
</evidence>
<dbReference type="CDD" id="cd02440">
    <property type="entry name" value="AdoMet_MTases"/>
    <property type="match status" value="1"/>
</dbReference>
<sequence length="291" mass="32491">MAPQVTATVVDDDPQSYESKHVHAVYDEIAPHFSSTRYKPWPIISQFISSLPVGWVGLDSGTGNGKYLPLPLERPTDIWTIGLDRSRNLLTIAQNAGNVTRDVVWGDALGQSWREGAFDYAISIATVHHLSTPERRKLAIQRLITAVSPSRGRILVYVWAIEQDEQSKRTIPQVADQSNGGEDVFVPWVLSKNVQGKQNQNRNGKPDTAPQDTNVQEDGSTTDRADAPRIYNRYYHMFARGELAELVEGAASMLGLHVGPLSPEAPLGIEIVQDGWERSNYYVELRRWKSS</sequence>
<keyword evidence="2" id="KW-0808">Transferase</keyword>
<feature type="region of interest" description="Disordered" evidence="3">
    <location>
        <begin position="196"/>
        <end position="225"/>
    </location>
</feature>
<dbReference type="InterPro" id="IPR041698">
    <property type="entry name" value="Methyltransf_25"/>
</dbReference>
<dbReference type="GO" id="GO:0030488">
    <property type="term" value="P:tRNA methylation"/>
    <property type="evidence" value="ECO:0007669"/>
    <property type="project" value="TreeGrafter"/>
</dbReference>
<protein>
    <recommendedName>
        <fullName evidence="4">Methyltransferase domain-containing protein</fullName>
    </recommendedName>
</protein>
<dbReference type="STRING" id="745531.A0A0C3NW27"/>